<dbReference type="OrthoDB" id="7376287at2"/>
<dbReference type="EMBL" id="RXMA01000001">
    <property type="protein sequence ID" value="RTR24578.1"/>
    <property type="molecule type" value="Genomic_DNA"/>
</dbReference>
<evidence type="ECO:0000313" key="2">
    <source>
        <dbReference type="EMBL" id="RTR24578.1"/>
    </source>
</evidence>
<proteinExistence type="predicted"/>
<evidence type="ECO:0000256" key="1">
    <source>
        <dbReference type="SAM" id="MobiDB-lite"/>
    </source>
</evidence>
<evidence type="ECO:0000313" key="3">
    <source>
        <dbReference type="Proteomes" id="UP000277007"/>
    </source>
</evidence>
<organism evidence="2 3">
    <name type="scientific">Azospirillum griseum</name>
    <dbReference type="NCBI Taxonomy" id="2496639"/>
    <lineage>
        <taxon>Bacteria</taxon>
        <taxon>Pseudomonadati</taxon>
        <taxon>Pseudomonadota</taxon>
        <taxon>Alphaproteobacteria</taxon>
        <taxon>Rhodospirillales</taxon>
        <taxon>Azospirillaceae</taxon>
        <taxon>Azospirillum</taxon>
    </lineage>
</organism>
<gene>
    <name evidence="2" type="ORF">EJ903_02135</name>
</gene>
<dbReference type="RefSeq" id="WP_126611621.1">
    <property type="nucleotide sequence ID" value="NZ_JBHUCY010000008.1"/>
</dbReference>
<accession>A0A3S0JMA9</accession>
<sequence length="123" mass="13379">MIPEIAALDRALAVAGEPVLLRRFYGVNPRTSVDVECMAFVRGYKPQELIGSITQTDIFVILSPTEIERAKWPGGSGLSGTPDPRVPRKGDSLVVRGTMRNVEAVGPVYARGELVRIEMNVKG</sequence>
<dbReference type="Proteomes" id="UP000277007">
    <property type="component" value="Unassembled WGS sequence"/>
</dbReference>
<reference evidence="2 3" key="1">
    <citation type="submission" date="2018-12" db="EMBL/GenBank/DDBJ databases">
        <authorList>
            <person name="Yang Y."/>
        </authorList>
    </citation>
    <scope>NUCLEOTIDE SEQUENCE [LARGE SCALE GENOMIC DNA]</scope>
    <source>
        <strain evidence="2 3">L-25-5w-1</strain>
    </source>
</reference>
<name>A0A3S0JMA9_9PROT</name>
<comment type="caution">
    <text evidence="2">The sequence shown here is derived from an EMBL/GenBank/DDBJ whole genome shotgun (WGS) entry which is preliminary data.</text>
</comment>
<dbReference type="AlphaFoldDB" id="A0A3S0JMA9"/>
<feature type="region of interest" description="Disordered" evidence="1">
    <location>
        <begin position="71"/>
        <end position="91"/>
    </location>
</feature>
<keyword evidence="3" id="KW-1185">Reference proteome</keyword>
<protein>
    <submittedName>
        <fullName evidence="2">Uncharacterized protein</fullName>
    </submittedName>
</protein>